<dbReference type="WBParaSite" id="SRDH1_75190.2">
    <property type="protein sequence ID" value="SRDH1_75190.2"/>
    <property type="gene ID" value="SRDH1_75190"/>
</dbReference>
<evidence type="ECO:0000313" key="1">
    <source>
        <dbReference type="Proteomes" id="UP000050792"/>
    </source>
</evidence>
<dbReference type="Proteomes" id="UP000050792">
    <property type="component" value="Unassembled WGS sequence"/>
</dbReference>
<evidence type="ECO:0000313" key="2">
    <source>
        <dbReference type="WBParaSite" id="SRDH1_75190.2"/>
    </source>
</evidence>
<accession>A0AA85G2I5</accession>
<dbReference type="AlphaFoldDB" id="A0AA85G2I5"/>
<dbReference type="Gene3D" id="1.25.40.480">
    <property type="match status" value="1"/>
</dbReference>
<name>A0AA85G2I5_9TREM</name>
<reference evidence="2" key="2">
    <citation type="submission" date="2023-11" db="UniProtKB">
        <authorList>
            <consortium name="WormBaseParasite"/>
        </authorList>
    </citation>
    <scope>IDENTIFICATION</scope>
</reference>
<organism evidence="1 2">
    <name type="scientific">Schistosoma rodhaini</name>
    <dbReference type="NCBI Taxonomy" id="6188"/>
    <lineage>
        <taxon>Eukaryota</taxon>
        <taxon>Metazoa</taxon>
        <taxon>Spiralia</taxon>
        <taxon>Lophotrochozoa</taxon>
        <taxon>Platyhelminthes</taxon>
        <taxon>Trematoda</taxon>
        <taxon>Digenea</taxon>
        <taxon>Strigeidida</taxon>
        <taxon>Schistosomatoidea</taxon>
        <taxon>Schistosomatidae</taxon>
        <taxon>Schistosoma</taxon>
    </lineage>
</organism>
<reference evidence="1" key="1">
    <citation type="submission" date="2022-06" db="EMBL/GenBank/DDBJ databases">
        <authorList>
            <person name="Berger JAMES D."/>
            <person name="Berger JAMES D."/>
        </authorList>
    </citation>
    <scope>NUCLEOTIDE SEQUENCE [LARGE SCALE GENOMIC DNA]</scope>
</reference>
<proteinExistence type="predicted"/>
<protein>
    <submittedName>
        <fullName evidence="2">Uncharacterized protein</fullName>
    </submittedName>
</protein>
<sequence length="334" mass="38078">MPKSVSSCIPSSAGHPWLSDGVARFTEVAQRCVILDEQVSCSETSTGHRNNEDCIKLSEAIYKTLNNAFSDLISDPTCQPNWQSDISNAEFINFQEDVDQNYIKYQVDLMKKFCHVDESVLISIAGNLQKCLHSTHCSLNGSTWLLHLFVIAFFVSYVRHFQKLPSRSLTLSIFELSPDPFISHQLYASLLPEVLSIPDHRQNEYILNFLKNATPSHCYTLLCKLCTLDSNWPVDSYSVLEFLFDPCLAYVSSTPELSPGELFVAVVNKFYHDAQKDSSLRKSIKFTNMIIKFLRNYANYYPSLQYPKESQLILKQLASENSTFLRNTLNNFVC</sequence>
<keyword evidence="1" id="KW-1185">Reference proteome</keyword>